<evidence type="ECO:0000256" key="2">
    <source>
        <dbReference type="ARBA" id="ARBA00012146"/>
    </source>
</evidence>
<dbReference type="InterPro" id="IPR008162">
    <property type="entry name" value="Pyrophosphatase"/>
</dbReference>
<proteinExistence type="predicted"/>
<dbReference type="SUPFAM" id="SSF50324">
    <property type="entry name" value="Inorganic pyrophosphatase"/>
    <property type="match status" value="1"/>
</dbReference>
<keyword evidence="4 6" id="KW-0378">Hydrolase</keyword>
<reference evidence="7" key="1">
    <citation type="submission" date="2018-06" db="EMBL/GenBank/DDBJ databases">
        <authorList>
            <consortium name="Pathogen Informatics"/>
        </authorList>
    </citation>
    <scope>NUCLEOTIDE SEQUENCE [LARGE SCALE GENOMIC DNA]</scope>
    <source>
        <strain evidence="7">NCTC10132</strain>
    </source>
</reference>
<dbReference type="GO" id="GO:0006796">
    <property type="term" value="P:phosphate-containing compound metabolic process"/>
    <property type="evidence" value="ECO:0007669"/>
    <property type="project" value="InterPro"/>
</dbReference>
<dbReference type="Pfam" id="PF00719">
    <property type="entry name" value="Pyrophosphatase"/>
    <property type="match status" value="1"/>
</dbReference>
<dbReference type="GO" id="GO:0005737">
    <property type="term" value="C:cytoplasm"/>
    <property type="evidence" value="ECO:0007669"/>
    <property type="project" value="InterPro"/>
</dbReference>
<name>A0A3B0QCW3_9BACT</name>
<evidence type="ECO:0000256" key="3">
    <source>
        <dbReference type="ARBA" id="ARBA00022723"/>
    </source>
</evidence>
<feature type="non-terminal residue" evidence="6">
    <location>
        <position position="52"/>
    </location>
</feature>
<organism evidence="6 7">
    <name type="scientific">Mycoplasmopsis edwardii</name>
    <dbReference type="NCBI Taxonomy" id="53558"/>
    <lineage>
        <taxon>Bacteria</taxon>
        <taxon>Bacillati</taxon>
        <taxon>Mycoplasmatota</taxon>
        <taxon>Mycoplasmoidales</taxon>
        <taxon>Metamycoplasmataceae</taxon>
        <taxon>Mycoplasmopsis</taxon>
    </lineage>
</organism>
<dbReference type="EMBL" id="LS991951">
    <property type="protein sequence ID" value="SYV97633.1"/>
    <property type="molecule type" value="Genomic_DNA"/>
</dbReference>
<sequence>MKKIDVKIEIQKNSRIKYEYNRKTKEIEVDRILRGDFVYPCNYGFIPEALDW</sequence>
<accession>A0A3B0QCW3</accession>
<gene>
    <name evidence="6" type="primary">ppa_1</name>
    <name evidence="6" type="ORF">NCTC10132_00999</name>
</gene>
<evidence type="ECO:0000256" key="4">
    <source>
        <dbReference type="ARBA" id="ARBA00022801"/>
    </source>
</evidence>
<protein>
    <recommendedName>
        <fullName evidence="2">inorganic diphosphatase</fullName>
        <ecNumber evidence="2">3.6.1.1</ecNumber>
    </recommendedName>
</protein>
<keyword evidence="7" id="KW-1185">Reference proteome</keyword>
<evidence type="ECO:0000256" key="5">
    <source>
        <dbReference type="ARBA" id="ARBA00022842"/>
    </source>
</evidence>
<evidence type="ECO:0000256" key="1">
    <source>
        <dbReference type="ARBA" id="ARBA00001946"/>
    </source>
</evidence>
<dbReference type="AlphaFoldDB" id="A0A3B0QCW3"/>
<dbReference type="Gene3D" id="3.90.80.10">
    <property type="entry name" value="Inorganic pyrophosphatase"/>
    <property type="match status" value="1"/>
</dbReference>
<keyword evidence="3" id="KW-0479">Metal-binding</keyword>
<dbReference type="InterPro" id="IPR036649">
    <property type="entry name" value="Pyrophosphatase_sf"/>
</dbReference>
<dbReference type="Proteomes" id="UP000257559">
    <property type="component" value="Chromosome"/>
</dbReference>
<evidence type="ECO:0000313" key="6">
    <source>
        <dbReference type="EMBL" id="SYV97633.1"/>
    </source>
</evidence>
<dbReference type="GO" id="GO:0000287">
    <property type="term" value="F:magnesium ion binding"/>
    <property type="evidence" value="ECO:0007669"/>
    <property type="project" value="InterPro"/>
</dbReference>
<evidence type="ECO:0000313" key="7">
    <source>
        <dbReference type="Proteomes" id="UP000257559"/>
    </source>
</evidence>
<dbReference type="EC" id="3.6.1.1" evidence="2"/>
<comment type="cofactor">
    <cofactor evidence="1">
        <name>Mg(2+)</name>
        <dbReference type="ChEBI" id="CHEBI:18420"/>
    </cofactor>
</comment>
<dbReference type="KEGG" id="medw:NCTC10132_00999"/>
<dbReference type="GO" id="GO:0004427">
    <property type="term" value="F:inorganic diphosphate phosphatase activity"/>
    <property type="evidence" value="ECO:0007669"/>
    <property type="project" value="UniProtKB-EC"/>
</dbReference>
<keyword evidence="5" id="KW-0460">Magnesium</keyword>